<reference evidence="2 3" key="1">
    <citation type="submission" date="2017-01" db="EMBL/GenBank/DDBJ databases">
        <title>Draft sequence of Acidihalobacter ferrooxidans strain DSM 14175 (strain V8).</title>
        <authorList>
            <person name="Khaleque H.N."/>
            <person name="Ramsay J.P."/>
            <person name="Murphy R.J.T."/>
            <person name="Kaksonen A.H."/>
            <person name="Boxall N.J."/>
            <person name="Watkin E.L.J."/>
        </authorList>
    </citation>
    <scope>NUCLEOTIDE SEQUENCE [LARGE SCALE GENOMIC DNA]</scope>
    <source>
        <strain evidence="2 3">V8</strain>
    </source>
</reference>
<dbReference type="InterPro" id="IPR010721">
    <property type="entry name" value="UstE-like"/>
</dbReference>
<sequence length="260" mass="28416">MPWSLWPAALAPLLVIALLAWLHSLARGNVNIVDTLWALFFLVATLVYAGFGQGTRAVPMVALVALWALRLALHLAVRNHGKAEDRRYQAIRRNHSPGFAWKSLYLVFGLQAVLAWLISLPLFVAAVSPAPCNILDLIGLAIALGGIAFEAIADRQLSAFKADPANHGRVLDTGLWGWSRHPNYFGEACVWLGFGLIGVAAGSLWSLLAPALMTALLLKVSGVSLMEKDIGERRPAYRDYIARTSAFIPRPPKRHTENRA</sequence>
<evidence type="ECO:0000313" key="2">
    <source>
        <dbReference type="EMBL" id="APZ42848.1"/>
    </source>
</evidence>
<feature type="transmembrane region" description="Helical" evidence="1">
    <location>
        <begin position="103"/>
        <end position="128"/>
    </location>
</feature>
<dbReference type="PANTHER" id="PTHR32251">
    <property type="entry name" value="3-OXO-5-ALPHA-STEROID 4-DEHYDROGENASE"/>
    <property type="match status" value="1"/>
</dbReference>
<keyword evidence="1" id="KW-0812">Transmembrane</keyword>
<feature type="transmembrane region" description="Helical" evidence="1">
    <location>
        <begin position="32"/>
        <end position="51"/>
    </location>
</feature>
<feature type="transmembrane region" description="Helical" evidence="1">
    <location>
        <begin position="6"/>
        <end position="25"/>
    </location>
</feature>
<organism evidence="2 3">
    <name type="scientific">Acidihalobacter ferrooxydans</name>
    <dbReference type="NCBI Taxonomy" id="1765967"/>
    <lineage>
        <taxon>Bacteria</taxon>
        <taxon>Pseudomonadati</taxon>
        <taxon>Pseudomonadota</taxon>
        <taxon>Gammaproteobacteria</taxon>
        <taxon>Chromatiales</taxon>
        <taxon>Ectothiorhodospiraceae</taxon>
        <taxon>Acidihalobacter</taxon>
    </lineage>
</organism>
<name>A0A1P8UG65_9GAMM</name>
<dbReference type="GO" id="GO:0016020">
    <property type="term" value="C:membrane"/>
    <property type="evidence" value="ECO:0007669"/>
    <property type="project" value="TreeGrafter"/>
</dbReference>
<keyword evidence="1" id="KW-1133">Transmembrane helix</keyword>
<dbReference type="KEGG" id="afy:BW247_06860"/>
<dbReference type="OrthoDB" id="9779233at2"/>
<feature type="transmembrane region" description="Helical" evidence="1">
    <location>
        <begin position="134"/>
        <end position="153"/>
    </location>
</feature>
<dbReference type="PROSITE" id="PS50244">
    <property type="entry name" value="S5A_REDUCTASE"/>
    <property type="match status" value="1"/>
</dbReference>
<proteinExistence type="predicted"/>
<feature type="transmembrane region" description="Helical" evidence="1">
    <location>
        <begin position="184"/>
        <end position="201"/>
    </location>
</feature>
<keyword evidence="1" id="KW-0472">Membrane</keyword>
<dbReference type="AlphaFoldDB" id="A0A1P8UG65"/>
<accession>A0A1P8UG65</accession>
<dbReference type="Gene3D" id="1.20.120.1630">
    <property type="match status" value="1"/>
</dbReference>
<gene>
    <name evidence="2" type="ORF">BW247_06860</name>
</gene>
<dbReference type="PANTHER" id="PTHR32251:SF17">
    <property type="entry name" value="STEROID 5-ALPHA REDUCTASE C-TERMINAL DOMAIN-CONTAINING PROTEIN"/>
    <property type="match status" value="1"/>
</dbReference>
<evidence type="ECO:0000313" key="3">
    <source>
        <dbReference type="Proteomes" id="UP000243807"/>
    </source>
</evidence>
<evidence type="ECO:0000256" key="1">
    <source>
        <dbReference type="SAM" id="Phobius"/>
    </source>
</evidence>
<dbReference type="STRING" id="1765967.BW247_06860"/>
<dbReference type="Pfam" id="PF06966">
    <property type="entry name" value="DUF1295"/>
    <property type="match status" value="1"/>
</dbReference>
<feature type="transmembrane region" description="Helical" evidence="1">
    <location>
        <begin position="57"/>
        <end position="77"/>
    </location>
</feature>
<protein>
    <submittedName>
        <fullName evidence="2">Uncharacterized protein</fullName>
    </submittedName>
</protein>
<dbReference type="EMBL" id="CP019434">
    <property type="protein sequence ID" value="APZ42848.1"/>
    <property type="molecule type" value="Genomic_DNA"/>
</dbReference>
<dbReference type="Proteomes" id="UP000243807">
    <property type="component" value="Chromosome"/>
</dbReference>
<keyword evidence="3" id="KW-1185">Reference proteome</keyword>